<organism evidence="5">
    <name type="scientific">Dermatophagoides farinae</name>
    <name type="common">American house dust mite</name>
    <dbReference type="NCBI Taxonomy" id="6954"/>
    <lineage>
        <taxon>Eukaryota</taxon>
        <taxon>Metazoa</taxon>
        <taxon>Ecdysozoa</taxon>
        <taxon>Arthropoda</taxon>
        <taxon>Chelicerata</taxon>
        <taxon>Arachnida</taxon>
        <taxon>Acari</taxon>
        <taxon>Acariformes</taxon>
        <taxon>Sarcoptiformes</taxon>
        <taxon>Astigmata</taxon>
        <taxon>Psoroptidia</taxon>
        <taxon>Analgoidea</taxon>
        <taxon>Pyroglyphidae</taxon>
        <taxon>Dermatophagoidinae</taxon>
        <taxon>Dermatophagoides</taxon>
    </lineage>
</organism>
<dbReference type="PANTHER" id="PTHR12478">
    <property type="entry name" value="DNA-DAMAGE-INDUCIBLE TRANSCRIPT 4 PROTEIN DDIT4"/>
    <property type="match status" value="1"/>
</dbReference>
<dbReference type="GO" id="GO:0032006">
    <property type="term" value="P:regulation of TOR signaling"/>
    <property type="evidence" value="ECO:0007669"/>
    <property type="project" value="TreeGrafter"/>
</dbReference>
<dbReference type="Pfam" id="PF07809">
    <property type="entry name" value="RTP801_C"/>
    <property type="match status" value="2"/>
</dbReference>
<accession>A0A9D4P3A7</accession>
<dbReference type="InterPro" id="IPR038281">
    <property type="entry name" value="RTP801-like_C_sf"/>
</dbReference>
<name>A0A9D4P3A7_DERFA</name>
<proteinExistence type="inferred from homology"/>
<reference evidence="5" key="1">
    <citation type="submission" date="2020-06" db="EMBL/GenBank/DDBJ databases">
        <authorList>
            <person name="Ji K."/>
            <person name="Li J."/>
        </authorList>
    </citation>
    <scope>NUCLEOTIDE SEQUENCE</scope>
    <source>
        <strain evidence="5">JKM2019</strain>
        <tissue evidence="5">Whole body</tissue>
    </source>
</reference>
<comment type="caution">
    <text evidence="5">The sequence shown here is derived from an EMBL/GenBank/DDBJ whole genome shotgun (WGS) entry which is preliminary data.</text>
</comment>
<evidence type="ECO:0000256" key="3">
    <source>
        <dbReference type="ARBA" id="ARBA00022490"/>
    </source>
</evidence>
<gene>
    <name evidence="5" type="ORF">HUG17_9938</name>
</gene>
<evidence type="ECO:0000256" key="4">
    <source>
        <dbReference type="SAM" id="MobiDB-lite"/>
    </source>
</evidence>
<dbReference type="PANTHER" id="PTHR12478:SF16">
    <property type="entry name" value="PROTEIN CHARYBDE-RELATED"/>
    <property type="match status" value="1"/>
</dbReference>
<dbReference type="Proteomes" id="UP000828236">
    <property type="component" value="Unassembled WGS sequence"/>
</dbReference>
<reference evidence="5" key="2">
    <citation type="journal article" date="2021" name="World Allergy Organ. J.">
        <title>Chromosome-level assembly of Dermatophagoides farinae genome and transcriptome reveals two novel allergens Der f 37 and Der f 39.</title>
        <authorList>
            <person name="Chen J."/>
            <person name="Cai Z."/>
            <person name="Fan D."/>
            <person name="Hu J."/>
            <person name="Hou Y."/>
            <person name="He Y."/>
            <person name="Zhang Z."/>
            <person name="Zhao Z."/>
            <person name="Gao P."/>
            <person name="Hu W."/>
            <person name="Sun J."/>
            <person name="Li J."/>
            <person name="Ji K."/>
        </authorList>
    </citation>
    <scope>NUCLEOTIDE SEQUENCE</scope>
    <source>
        <strain evidence="5">JKM2019</strain>
    </source>
</reference>
<evidence type="ECO:0000256" key="2">
    <source>
        <dbReference type="ARBA" id="ARBA00010670"/>
    </source>
</evidence>
<dbReference type="GO" id="GO:0005737">
    <property type="term" value="C:cytoplasm"/>
    <property type="evidence" value="ECO:0007669"/>
    <property type="project" value="UniProtKB-SubCell"/>
</dbReference>
<dbReference type="Gene3D" id="3.90.470.40">
    <property type="entry name" value="RTP801-like"/>
    <property type="match status" value="1"/>
</dbReference>
<feature type="region of interest" description="Disordered" evidence="4">
    <location>
        <begin position="171"/>
        <end position="196"/>
    </location>
</feature>
<keyword evidence="3" id="KW-0963">Cytoplasm</keyword>
<comment type="subcellular location">
    <subcellularLocation>
        <location evidence="1">Cytoplasm</location>
    </subcellularLocation>
</comment>
<dbReference type="GO" id="GO:0006915">
    <property type="term" value="P:apoptotic process"/>
    <property type="evidence" value="ECO:0007669"/>
    <property type="project" value="TreeGrafter"/>
</dbReference>
<evidence type="ECO:0000256" key="1">
    <source>
        <dbReference type="ARBA" id="ARBA00004496"/>
    </source>
</evidence>
<comment type="similarity">
    <text evidence="2">Belongs to the DDIT4 family.</text>
</comment>
<evidence type="ECO:0000313" key="5">
    <source>
        <dbReference type="EMBL" id="KAH7643247.1"/>
    </source>
</evidence>
<protein>
    <submittedName>
        <fullName evidence="5">Protein charybde-like</fullName>
    </submittedName>
</protein>
<dbReference type="EMBL" id="SDOV01000003">
    <property type="protein sequence ID" value="KAH7643247.1"/>
    <property type="molecule type" value="Genomic_DNA"/>
</dbReference>
<dbReference type="GO" id="GO:0009968">
    <property type="term" value="P:negative regulation of signal transduction"/>
    <property type="evidence" value="ECO:0007669"/>
    <property type="project" value="InterPro"/>
</dbReference>
<sequence>MPPMSYMNGNSVRPIRRRHFSQQQTGGIYVNNDGNGGNGNGGGGDNCNQNGIIDTNLSMNYDNNIYEWNNRNKMIINTNDNKKISSQANNVTNTTTTTINSNKTTKGIENILRLAKETRLVHCTEILIPQMLMQQIVTNVIEMAECEPCGLRGCLLLIFIENDDDNVVVNNNNNSNSNNNNNNNNRRRPNNNNNNHQYKINTSSTKLLGEFVIDPDIVPTFEVFLTLKRVKPSWFESLEYRFFKRTPIILSEIYLLNKKKLYQPSSI</sequence>
<dbReference type="InterPro" id="IPR012918">
    <property type="entry name" value="RTP801-like"/>
</dbReference>
<feature type="compositionally biased region" description="Low complexity" evidence="4">
    <location>
        <begin position="171"/>
        <end position="195"/>
    </location>
</feature>
<dbReference type="AlphaFoldDB" id="A0A9D4P3A7"/>